<dbReference type="GO" id="GO:0006303">
    <property type="term" value="P:double-strand break repair via nonhomologous end joining"/>
    <property type="evidence" value="ECO:0007669"/>
    <property type="project" value="TreeGrafter"/>
</dbReference>
<dbReference type="GO" id="GO:0005634">
    <property type="term" value="C:nucleus"/>
    <property type="evidence" value="ECO:0007669"/>
    <property type="project" value="TreeGrafter"/>
</dbReference>
<dbReference type="Pfam" id="PF17906">
    <property type="entry name" value="HTH_48"/>
    <property type="match status" value="1"/>
</dbReference>
<dbReference type="InterPro" id="IPR041426">
    <property type="entry name" value="Mos1_HTH"/>
</dbReference>
<keyword evidence="2" id="KW-0489">Methyltransferase</keyword>
<dbReference type="GO" id="GO:0035861">
    <property type="term" value="C:site of double-strand break"/>
    <property type="evidence" value="ECO:0007669"/>
    <property type="project" value="TreeGrafter"/>
</dbReference>
<dbReference type="PANTHER" id="PTHR46060:SF2">
    <property type="entry name" value="HISTONE-LYSINE N-METHYLTRANSFERASE SETMAR"/>
    <property type="match status" value="1"/>
</dbReference>
<dbReference type="InterPro" id="IPR052709">
    <property type="entry name" value="Transposase-MT_Hybrid"/>
</dbReference>
<keyword evidence="2" id="KW-0808">Transferase</keyword>
<dbReference type="PANTHER" id="PTHR46060">
    <property type="entry name" value="MARINER MOS1 TRANSPOSASE-LIKE PROTEIN"/>
    <property type="match status" value="1"/>
</dbReference>
<feature type="domain" description="Mos1 transposase HTH" evidence="1">
    <location>
        <begin position="6"/>
        <end position="54"/>
    </location>
</feature>
<organism evidence="2 3">
    <name type="scientific">Ooceraea biroi</name>
    <name type="common">Clonal raider ant</name>
    <name type="synonym">Cerapachys biroi</name>
    <dbReference type="NCBI Taxonomy" id="2015173"/>
    <lineage>
        <taxon>Eukaryota</taxon>
        <taxon>Metazoa</taxon>
        <taxon>Ecdysozoa</taxon>
        <taxon>Arthropoda</taxon>
        <taxon>Hexapoda</taxon>
        <taxon>Insecta</taxon>
        <taxon>Pterygota</taxon>
        <taxon>Neoptera</taxon>
        <taxon>Endopterygota</taxon>
        <taxon>Hymenoptera</taxon>
        <taxon>Apocrita</taxon>
        <taxon>Aculeata</taxon>
        <taxon>Formicoidea</taxon>
        <taxon>Formicidae</taxon>
        <taxon>Dorylinae</taxon>
        <taxon>Ooceraea</taxon>
    </lineage>
</organism>
<dbReference type="GO" id="GO:0000793">
    <property type="term" value="C:condensed chromosome"/>
    <property type="evidence" value="ECO:0007669"/>
    <property type="project" value="TreeGrafter"/>
</dbReference>
<dbReference type="STRING" id="2015173.A0A026VUA3"/>
<name>A0A026VUA3_OOCBI</name>
<dbReference type="GO" id="GO:0015074">
    <property type="term" value="P:DNA integration"/>
    <property type="evidence" value="ECO:0007669"/>
    <property type="project" value="TreeGrafter"/>
</dbReference>
<dbReference type="GO" id="GO:0031297">
    <property type="term" value="P:replication fork processing"/>
    <property type="evidence" value="ECO:0007669"/>
    <property type="project" value="TreeGrafter"/>
</dbReference>
<dbReference type="GO" id="GO:0000729">
    <property type="term" value="P:DNA double-strand break processing"/>
    <property type="evidence" value="ECO:0007669"/>
    <property type="project" value="TreeGrafter"/>
</dbReference>
<dbReference type="GO" id="GO:0003690">
    <property type="term" value="F:double-stranded DNA binding"/>
    <property type="evidence" value="ECO:0007669"/>
    <property type="project" value="TreeGrafter"/>
</dbReference>
<dbReference type="AlphaFoldDB" id="A0A026VUA3"/>
<reference evidence="2 3" key="1">
    <citation type="journal article" date="2014" name="Curr. Biol.">
        <title>The genome of the clonal raider ant Cerapachys biroi.</title>
        <authorList>
            <person name="Oxley P.R."/>
            <person name="Ji L."/>
            <person name="Fetter-Pruneda I."/>
            <person name="McKenzie S.K."/>
            <person name="Li C."/>
            <person name="Hu H."/>
            <person name="Zhang G."/>
            <person name="Kronauer D.J."/>
        </authorList>
    </citation>
    <scope>NUCLEOTIDE SEQUENCE [LARGE SCALE GENOMIC DNA]</scope>
</reference>
<dbReference type="OMA" id="TIHEHLW"/>
<protein>
    <submittedName>
        <fullName evidence="2">Histone-lysine N-methyltransferase SETMAR</fullName>
    </submittedName>
</protein>
<sequence>MEVNNVHYRHILLYYFKKSKRAAKAHKKICRVYGDDALTERVCQKWFAKFRSGDFDVNDAPRSGRPIEIDSSNVKAIIDKNPSQSVREIATALNISHRLARKMRRRKRFHFLYKTSQVENGL</sequence>
<proteinExistence type="predicted"/>
<dbReference type="GO" id="GO:0000014">
    <property type="term" value="F:single-stranded DNA endodeoxyribonuclease activity"/>
    <property type="evidence" value="ECO:0007669"/>
    <property type="project" value="TreeGrafter"/>
</dbReference>
<keyword evidence="3" id="KW-1185">Reference proteome</keyword>
<dbReference type="EMBL" id="KK107869">
    <property type="protein sequence ID" value="EZA47383.1"/>
    <property type="molecule type" value="Genomic_DNA"/>
</dbReference>
<dbReference type="GO" id="GO:0046975">
    <property type="term" value="F:histone H3K36 methyltransferase activity"/>
    <property type="evidence" value="ECO:0007669"/>
    <property type="project" value="TreeGrafter"/>
</dbReference>
<gene>
    <name evidence="2" type="ORF">X777_16363</name>
</gene>
<evidence type="ECO:0000313" key="3">
    <source>
        <dbReference type="Proteomes" id="UP000053097"/>
    </source>
</evidence>
<dbReference type="GO" id="GO:0042800">
    <property type="term" value="F:histone H3K4 methyltransferase activity"/>
    <property type="evidence" value="ECO:0007669"/>
    <property type="project" value="TreeGrafter"/>
</dbReference>
<accession>A0A026VUA3</accession>
<dbReference type="GO" id="GO:0044547">
    <property type="term" value="F:DNA topoisomerase binding"/>
    <property type="evidence" value="ECO:0007669"/>
    <property type="project" value="TreeGrafter"/>
</dbReference>
<dbReference type="GO" id="GO:0003697">
    <property type="term" value="F:single-stranded DNA binding"/>
    <property type="evidence" value="ECO:0007669"/>
    <property type="project" value="TreeGrafter"/>
</dbReference>
<dbReference type="Proteomes" id="UP000053097">
    <property type="component" value="Unassembled WGS sequence"/>
</dbReference>
<dbReference type="Gene3D" id="1.10.10.1450">
    <property type="match status" value="1"/>
</dbReference>
<evidence type="ECO:0000259" key="1">
    <source>
        <dbReference type="Pfam" id="PF17906"/>
    </source>
</evidence>
<dbReference type="GO" id="GO:0044774">
    <property type="term" value="P:mitotic DNA integrity checkpoint signaling"/>
    <property type="evidence" value="ECO:0007669"/>
    <property type="project" value="TreeGrafter"/>
</dbReference>
<dbReference type="GO" id="GO:0032259">
    <property type="term" value="P:methylation"/>
    <property type="evidence" value="ECO:0007669"/>
    <property type="project" value="UniProtKB-KW"/>
</dbReference>
<evidence type="ECO:0000313" key="2">
    <source>
        <dbReference type="EMBL" id="EZA47383.1"/>
    </source>
</evidence>